<keyword evidence="2" id="KW-1185">Reference proteome</keyword>
<reference evidence="1" key="1">
    <citation type="submission" date="2023-07" db="EMBL/GenBank/DDBJ databases">
        <title>Genomic Encyclopedia of Type Strains, Phase IV (KMG-IV): sequencing the most valuable type-strain genomes for metagenomic binning, comparative biology and taxonomic classification.</title>
        <authorList>
            <person name="Goeker M."/>
        </authorList>
    </citation>
    <scope>NUCLEOTIDE SEQUENCE</scope>
    <source>
        <strain evidence="1">DSM 19659</strain>
    </source>
</reference>
<proteinExistence type="predicted"/>
<dbReference type="InterPro" id="IPR058944">
    <property type="entry name" value="CntK-like"/>
</dbReference>
<dbReference type="Proteomes" id="UP001241537">
    <property type="component" value="Unassembled WGS sequence"/>
</dbReference>
<dbReference type="SUPFAM" id="SSF54506">
    <property type="entry name" value="Diaminopimelate epimerase-like"/>
    <property type="match status" value="1"/>
</dbReference>
<protein>
    <submittedName>
        <fullName evidence="1">Diaminopimelate epimerase</fullName>
    </submittedName>
</protein>
<comment type="caution">
    <text evidence="1">The sequence shown here is derived from an EMBL/GenBank/DDBJ whole genome shotgun (WGS) entry which is preliminary data.</text>
</comment>
<dbReference type="Pfam" id="PF26317">
    <property type="entry name" value="CntK_N"/>
    <property type="match status" value="1"/>
</dbReference>
<accession>A0AAE3V993</accession>
<dbReference type="AlphaFoldDB" id="A0AAE3V993"/>
<name>A0AAE3V993_9FIRM</name>
<organism evidence="1 2">
    <name type="scientific">Moryella indoligenes</name>
    <dbReference type="NCBI Taxonomy" id="371674"/>
    <lineage>
        <taxon>Bacteria</taxon>
        <taxon>Bacillati</taxon>
        <taxon>Bacillota</taxon>
        <taxon>Clostridia</taxon>
        <taxon>Lachnospirales</taxon>
        <taxon>Lachnospiraceae</taxon>
        <taxon>Moryella</taxon>
    </lineage>
</organism>
<sequence>MEFTLDIIMADPAGNRTAFVETPVAPEYYAPIGAALLSVPSLQAEQAGFLCPPLRGAAGRLVMSGGEFCGNASRSFGLLLGRERGLKDGDTVEIEISGCDHPLTVSLRTEGAAVCMPLPRALRSIAIPEKNSGQLTLPAVEFEGITHVIIENRKAEQKLAEHAIEAVRALGAVDAVGVMFLNDSSMVPCVWVRETGTMIWESSCGSGTLACAVVRAQKTSDDAFCLSLRQPGGVLCAELKKQGGKVLSAQLSGPVTLEPRVTVQLTI</sequence>
<gene>
    <name evidence="1" type="ORF">J2S20_000802</name>
</gene>
<dbReference type="EMBL" id="JAUSTO010000004">
    <property type="protein sequence ID" value="MDQ0152117.1"/>
    <property type="molecule type" value="Genomic_DNA"/>
</dbReference>
<dbReference type="RefSeq" id="WP_307253451.1">
    <property type="nucleotide sequence ID" value="NZ_JAUSTO010000004.1"/>
</dbReference>
<evidence type="ECO:0000313" key="1">
    <source>
        <dbReference type="EMBL" id="MDQ0152117.1"/>
    </source>
</evidence>
<evidence type="ECO:0000313" key="2">
    <source>
        <dbReference type="Proteomes" id="UP001241537"/>
    </source>
</evidence>